<dbReference type="GO" id="GO:0006508">
    <property type="term" value="P:proteolysis"/>
    <property type="evidence" value="ECO:0007669"/>
    <property type="project" value="UniProtKB-KW"/>
</dbReference>
<name>A0A3B0CJV5_9BACL</name>
<dbReference type="InterPro" id="IPR000064">
    <property type="entry name" value="NLP_P60_dom"/>
</dbReference>
<dbReference type="InterPro" id="IPR038765">
    <property type="entry name" value="Papain-like_cys_pep_sf"/>
</dbReference>
<accession>A0A3B0CJV5</accession>
<organism evidence="7 8">
    <name type="scientific">Paenibacillus ginsengarvi</name>
    <dbReference type="NCBI Taxonomy" id="400777"/>
    <lineage>
        <taxon>Bacteria</taxon>
        <taxon>Bacillati</taxon>
        <taxon>Bacillota</taxon>
        <taxon>Bacilli</taxon>
        <taxon>Bacillales</taxon>
        <taxon>Paenibacillaceae</taxon>
        <taxon>Paenibacillus</taxon>
    </lineage>
</organism>
<evidence type="ECO:0000256" key="4">
    <source>
        <dbReference type="ARBA" id="ARBA00022807"/>
    </source>
</evidence>
<keyword evidence="3" id="KW-0378">Hydrolase</keyword>
<evidence type="ECO:0000256" key="5">
    <source>
        <dbReference type="SAM" id="SignalP"/>
    </source>
</evidence>
<dbReference type="InterPro" id="IPR051202">
    <property type="entry name" value="Peptidase_C40"/>
</dbReference>
<evidence type="ECO:0000256" key="2">
    <source>
        <dbReference type="ARBA" id="ARBA00022670"/>
    </source>
</evidence>
<reference evidence="7 8" key="1">
    <citation type="journal article" date="2007" name="Int. J. Syst. Evol. Microbiol.">
        <title>Paenibacillus ginsengarvi sp. nov., isolated from soil from ginseng cultivation.</title>
        <authorList>
            <person name="Yoon M.H."/>
            <person name="Ten L.N."/>
            <person name="Im W.T."/>
        </authorList>
    </citation>
    <scope>NUCLEOTIDE SEQUENCE [LARGE SCALE GENOMIC DNA]</scope>
    <source>
        <strain evidence="7 8">KCTC 13059</strain>
    </source>
</reference>
<dbReference type="EMBL" id="RBAH01000008">
    <property type="protein sequence ID" value="RKN84559.1"/>
    <property type="molecule type" value="Genomic_DNA"/>
</dbReference>
<comment type="similarity">
    <text evidence="1">Belongs to the peptidase C40 family.</text>
</comment>
<gene>
    <name evidence="7" type="ORF">D7M11_13335</name>
</gene>
<dbReference type="OrthoDB" id="9813118at2"/>
<feature type="chain" id="PRO_5017449526" evidence="5">
    <location>
        <begin position="21"/>
        <end position="148"/>
    </location>
</feature>
<protein>
    <submittedName>
        <fullName evidence="7">NlpC/P60 family protein</fullName>
    </submittedName>
</protein>
<keyword evidence="8" id="KW-1185">Reference proteome</keyword>
<keyword evidence="2" id="KW-0645">Protease</keyword>
<sequence>MSLSVLLTGSMFATSGPVHAASVSTASASKAASVIATGKKYMGVPYKFGSKSGSTSTFDCSSFMQYIFKQNGISLPRSSRQQSKAGTYVQRSQLKPGDLVFFYSPVHHVAMYIGGGKILHTYGKGGVTISDLNSGWWNSHYTTARRVL</sequence>
<evidence type="ECO:0000313" key="8">
    <source>
        <dbReference type="Proteomes" id="UP000282311"/>
    </source>
</evidence>
<dbReference type="Pfam" id="PF00877">
    <property type="entry name" value="NLPC_P60"/>
    <property type="match status" value="1"/>
</dbReference>
<evidence type="ECO:0000259" key="6">
    <source>
        <dbReference type="PROSITE" id="PS51935"/>
    </source>
</evidence>
<dbReference type="PANTHER" id="PTHR47053:SF3">
    <property type="entry name" value="GAMMA-D-GLUTAMYL-L-LYSINE DIPEPTIDYL-PEPTIDASE"/>
    <property type="match status" value="1"/>
</dbReference>
<keyword evidence="5" id="KW-0732">Signal</keyword>
<proteinExistence type="inferred from homology"/>
<feature type="signal peptide" evidence="5">
    <location>
        <begin position="1"/>
        <end position="20"/>
    </location>
</feature>
<feature type="domain" description="NlpC/P60" evidence="6">
    <location>
        <begin position="28"/>
        <end position="148"/>
    </location>
</feature>
<dbReference type="AlphaFoldDB" id="A0A3B0CJV5"/>
<dbReference type="GO" id="GO:0008234">
    <property type="term" value="F:cysteine-type peptidase activity"/>
    <property type="evidence" value="ECO:0007669"/>
    <property type="project" value="UniProtKB-KW"/>
</dbReference>
<dbReference type="PROSITE" id="PS51935">
    <property type="entry name" value="NLPC_P60"/>
    <property type="match status" value="1"/>
</dbReference>
<evidence type="ECO:0000256" key="3">
    <source>
        <dbReference type="ARBA" id="ARBA00022801"/>
    </source>
</evidence>
<dbReference type="Proteomes" id="UP000282311">
    <property type="component" value="Unassembled WGS sequence"/>
</dbReference>
<dbReference type="Gene3D" id="3.90.1720.10">
    <property type="entry name" value="endopeptidase domain like (from Nostoc punctiforme)"/>
    <property type="match status" value="1"/>
</dbReference>
<dbReference type="SUPFAM" id="SSF54001">
    <property type="entry name" value="Cysteine proteinases"/>
    <property type="match status" value="1"/>
</dbReference>
<dbReference type="PANTHER" id="PTHR47053">
    <property type="entry name" value="MUREIN DD-ENDOPEPTIDASE MEPH-RELATED"/>
    <property type="match status" value="1"/>
</dbReference>
<evidence type="ECO:0000313" key="7">
    <source>
        <dbReference type="EMBL" id="RKN84559.1"/>
    </source>
</evidence>
<keyword evidence="4" id="KW-0788">Thiol protease</keyword>
<comment type="caution">
    <text evidence="7">The sequence shown here is derived from an EMBL/GenBank/DDBJ whole genome shotgun (WGS) entry which is preliminary data.</text>
</comment>
<evidence type="ECO:0000256" key="1">
    <source>
        <dbReference type="ARBA" id="ARBA00007074"/>
    </source>
</evidence>